<dbReference type="CTD" id="4538"/>
<keyword evidence="5 16" id="KW-0813">Transport</keyword>
<dbReference type="GO" id="GO:0008137">
    <property type="term" value="F:NADH dehydrogenase (ubiquinone) activity"/>
    <property type="evidence" value="ECO:0007669"/>
    <property type="project" value="UniProtKB-UniRule"/>
</dbReference>
<evidence type="ECO:0000256" key="16">
    <source>
        <dbReference type="RuleBase" id="RU003297"/>
    </source>
</evidence>
<keyword evidence="14 16" id="KW-0472">Membrane</keyword>
<comment type="catalytic activity">
    <reaction evidence="15 16">
        <text>a ubiquinone + NADH + 5 H(+)(in) = a ubiquinol + NAD(+) + 4 H(+)(out)</text>
        <dbReference type="Rhea" id="RHEA:29091"/>
        <dbReference type="Rhea" id="RHEA-COMP:9565"/>
        <dbReference type="Rhea" id="RHEA-COMP:9566"/>
        <dbReference type="ChEBI" id="CHEBI:15378"/>
        <dbReference type="ChEBI" id="CHEBI:16389"/>
        <dbReference type="ChEBI" id="CHEBI:17976"/>
        <dbReference type="ChEBI" id="CHEBI:57540"/>
        <dbReference type="ChEBI" id="CHEBI:57945"/>
        <dbReference type="EC" id="7.1.1.2"/>
    </reaction>
</comment>
<organism evidence="19">
    <name type="scientific">Bugeranus carunculatus</name>
    <name type="common">Wattled crane</name>
    <name type="synonym">Grus carunculatus</name>
    <dbReference type="NCBI Taxonomy" id="9118"/>
    <lineage>
        <taxon>Eukaryota</taxon>
        <taxon>Metazoa</taxon>
        <taxon>Chordata</taxon>
        <taxon>Craniata</taxon>
        <taxon>Vertebrata</taxon>
        <taxon>Euteleostomi</taxon>
        <taxon>Archelosauria</taxon>
        <taxon>Archosauria</taxon>
        <taxon>Dinosauria</taxon>
        <taxon>Saurischia</taxon>
        <taxon>Theropoda</taxon>
        <taxon>Coelurosauria</taxon>
        <taxon>Aves</taxon>
        <taxon>Neognathae</taxon>
        <taxon>Neoaves</taxon>
        <taxon>Gruiformes</taxon>
        <taxon>Gruidae</taxon>
        <taxon>Grus</taxon>
    </lineage>
</organism>
<evidence type="ECO:0000256" key="6">
    <source>
        <dbReference type="ARBA" id="ARBA00022660"/>
    </source>
</evidence>
<dbReference type="PRINTS" id="PR01437">
    <property type="entry name" value="NUOXDRDTASE4"/>
</dbReference>
<keyword evidence="6 16" id="KW-0679">Respiratory chain</keyword>
<dbReference type="GO" id="GO:0042773">
    <property type="term" value="P:ATP synthesis coupled electron transport"/>
    <property type="evidence" value="ECO:0007669"/>
    <property type="project" value="InterPro"/>
</dbReference>
<evidence type="ECO:0000256" key="10">
    <source>
        <dbReference type="ARBA" id="ARBA00022989"/>
    </source>
</evidence>
<evidence type="ECO:0000313" key="19">
    <source>
        <dbReference type="EMBL" id="ACN53601.1"/>
    </source>
</evidence>
<evidence type="ECO:0000256" key="14">
    <source>
        <dbReference type="ARBA" id="ARBA00023136"/>
    </source>
</evidence>
<evidence type="ECO:0000256" key="7">
    <source>
        <dbReference type="ARBA" id="ARBA00022692"/>
    </source>
</evidence>
<evidence type="ECO:0000256" key="5">
    <source>
        <dbReference type="ARBA" id="ARBA00022448"/>
    </source>
</evidence>
<evidence type="ECO:0000256" key="3">
    <source>
        <dbReference type="ARBA" id="ARBA00012944"/>
    </source>
</evidence>
<dbReference type="NCBIfam" id="TIGR01972">
    <property type="entry name" value="NDH_I_M"/>
    <property type="match status" value="1"/>
</dbReference>
<keyword evidence="9 16" id="KW-0249">Electron transport</keyword>
<dbReference type="EMBL" id="FJ769843">
    <property type="protein sequence ID" value="ACN53601.1"/>
    <property type="molecule type" value="Genomic_DNA"/>
</dbReference>
<evidence type="ECO:0000259" key="18">
    <source>
        <dbReference type="Pfam" id="PF01059"/>
    </source>
</evidence>
<dbReference type="InterPro" id="IPR000260">
    <property type="entry name" value="NADH4_N"/>
</dbReference>
<dbReference type="GO" id="GO:0048039">
    <property type="term" value="F:ubiquinone binding"/>
    <property type="evidence" value="ECO:0007669"/>
    <property type="project" value="TreeGrafter"/>
</dbReference>
<evidence type="ECO:0000256" key="12">
    <source>
        <dbReference type="ARBA" id="ARBA00023075"/>
    </source>
</evidence>
<dbReference type="Pfam" id="PF00361">
    <property type="entry name" value="Proton_antipo_M"/>
    <property type="match status" value="1"/>
</dbReference>
<feature type="transmembrane region" description="Helical" evidence="16">
    <location>
        <begin position="256"/>
        <end position="277"/>
    </location>
</feature>
<dbReference type="InterPro" id="IPR003918">
    <property type="entry name" value="NADH_UbQ_OxRdtase"/>
</dbReference>
<dbReference type="PANTHER" id="PTHR43507:SF20">
    <property type="entry name" value="NADH-UBIQUINONE OXIDOREDUCTASE CHAIN 4"/>
    <property type="match status" value="1"/>
</dbReference>
<feature type="transmembrane region" description="Helical" evidence="16">
    <location>
        <begin position="381"/>
        <end position="414"/>
    </location>
</feature>
<dbReference type="InterPro" id="IPR001750">
    <property type="entry name" value="ND/Mrp_TM"/>
</dbReference>
<dbReference type="GO" id="GO:0015990">
    <property type="term" value="P:electron transport coupled proton transport"/>
    <property type="evidence" value="ECO:0007669"/>
    <property type="project" value="TreeGrafter"/>
</dbReference>
<dbReference type="RefSeq" id="YP_007624315.1">
    <property type="nucleotide sequence ID" value="NC_020571.1"/>
</dbReference>
<feature type="domain" description="NADH:ubiquinone oxidoreductase chain 4 N-terminal" evidence="18">
    <location>
        <begin position="1"/>
        <end position="109"/>
    </location>
</feature>
<comment type="function">
    <text evidence="16">Core subunit of the mitochondrial membrane respiratory chain NADH dehydrogenase (Complex I) which catalyzes electron transfer from NADH through the respiratory chain, using ubiquinone as an electron acceptor. Essential for the catalytic activity and assembly of complex I.</text>
</comment>
<protein>
    <recommendedName>
        <fullName evidence="4 16">NADH-ubiquinone oxidoreductase chain 4</fullName>
        <ecNumber evidence="3 16">7.1.1.2</ecNumber>
    </recommendedName>
</protein>
<dbReference type="GO" id="GO:0031966">
    <property type="term" value="C:mitochondrial membrane"/>
    <property type="evidence" value="ECO:0007669"/>
    <property type="project" value="UniProtKB-SubCell"/>
</dbReference>
<dbReference type="GO" id="GO:0003954">
    <property type="term" value="F:NADH dehydrogenase activity"/>
    <property type="evidence" value="ECO:0007669"/>
    <property type="project" value="TreeGrafter"/>
</dbReference>
<proteinExistence type="inferred from homology"/>
<sequence>MLKIILPTIMLLPTALLSPQKFLWTNTTMYSLLIATLSLQWTTPTYHPYKNLTQWTGIDQISSPLLVLSCWLLPLMIMASQNHLQHEPLTRKRTFITTLIMIQPFIILAFSTTELMLFYISFEATLVPTLILITRWGNQPERLSAGIYLLFYTLISSLPLLVTILHLHTQIGTLQLTMLELTHPTLTNSWSNLLSGLALLTAFMVKAPLYGLHLWLPKAHVEAPIAGSMLLAALLLKLGGYGIMRITLLTGPLPSHLHYPFLTLALWGALMTSSICLRQTDLKALIAYSSVSHMGLVIAASTIQTHWSFSGAMILMISHGLTSSMLFCLANTNYERTHSRILLLTRGLQPLLPLMATWWLLANLTNMALPPTTNLMAELTIMIALFNWSSFTIILTGIATLLTASYTLFMLLMTQRGTLPTHITSIQNSNTREHLLMTLHIIPMLLLILKPELIS</sequence>
<evidence type="ECO:0000256" key="2">
    <source>
        <dbReference type="ARBA" id="ARBA00009025"/>
    </source>
</evidence>
<comment type="subcellular location">
    <subcellularLocation>
        <location evidence="1 16">Mitochondrion membrane</location>
        <topology evidence="1 16">Multi-pass membrane protein</topology>
    </subcellularLocation>
</comment>
<feature type="transmembrane region" description="Helical" evidence="16">
    <location>
        <begin position="341"/>
        <end position="361"/>
    </location>
</feature>
<feature type="transmembrane region" description="Helical" evidence="16">
    <location>
        <begin position="145"/>
        <end position="169"/>
    </location>
</feature>
<feature type="transmembrane region" description="Helical" evidence="16">
    <location>
        <begin position="284"/>
        <end position="303"/>
    </location>
</feature>
<dbReference type="Pfam" id="PF01059">
    <property type="entry name" value="Oxidored_q5_N"/>
    <property type="match status" value="1"/>
</dbReference>
<reference evidence="19" key="1">
    <citation type="journal article" date="2010" name="Auk">
        <title>Complete Mitochondrial Genome Sequences and the Phylogeny of Cranes (Gruiformes: Gruidae).</title>
        <authorList>
            <person name="Krajewski C."/>
            <person name="Sipiorski J.T."/>
            <person name="Anderson F.E."/>
        </authorList>
    </citation>
    <scope>NUCLEOTIDE SEQUENCE</scope>
</reference>
<feature type="transmembrane region" description="Helical" evidence="16">
    <location>
        <begin position="309"/>
        <end position="329"/>
    </location>
</feature>
<evidence type="ECO:0000256" key="1">
    <source>
        <dbReference type="ARBA" id="ARBA00004225"/>
    </source>
</evidence>
<geneLocation type="mitochondrion" evidence="19"/>
<dbReference type="GeneID" id="14840858"/>
<keyword evidence="12 16" id="KW-0830">Ubiquinone</keyword>
<keyword evidence="7 16" id="KW-0812">Transmembrane</keyword>
<evidence type="ECO:0000256" key="11">
    <source>
        <dbReference type="ARBA" id="ARBA00023027"/>
    </source>
</evidence>
<keyword evidence="10 16" id="KW-1133">Transmembrane helix</keyword>
<dbReference type="InterPro" id="IPR010227">
    <property type="entry name" value="NADH_Q_OxRdtase_chainM/4"/>
</dbReference>
<evidence type="ECO:0000256" key="13">
    <source>
        <dbReference type="ARBA" id="ARBA00023128"/>
    </source>
</evidence>
<feature type="transmembrane region" description="Helical" evidence="16">
    <location>
        <begin position="61"/>
        <end position="81"/>
    </location>
</feature>
<keyword evidence="11 16" id="KW-0520">NAD</keyword>
<feature type="transmembrane region" description="Helical" evidence="16">
    <location>
        <begin position="224"/>
        <end position="244"/>
    </location>
</feature>
<dbReference type="PANTHER" id="PTHR43507">
    <property type="entry name" value="NADH-UBIQUINONE OXIDOREDUCTASE CHAIN 4"/>
    <property type="match status" value="1"/>
</dbReference>
<dbReference type="AlphaFoldDB" id="D3U5M8"/>
<name>D3U5M8_BUGCA</name>
<accession>D3U5M8</accession>
<gene>
    <name evidence="19" type="primary">ND4</name>
</gene>
<evidence type="ECO:0000259" key="17">
    <source>
        <dbReference type="Pfam" id="PF00361"/>
    </source>
</evidence>
<dbReference type="EC" id="7.1.1.2" evidence="3 16"/>
<keyword evidence="8" id="KW-1278">Translocase</keyword>
<evidence type="ECO:0000256" key="9">
    <source>
        <dbReference type="ARBA" id="ARBA00022982"/>
    </source>
</evidence>
<keyword evidence="13 16" id="KW-0496">Mitochondrion</keyword>
<feature type="transmembrane region" description="Helical" evidence="16">
    <location>
        <begin position="189"/>
        <end position="212"/>
    </location>
</feature>
<evidence type="ECO:0000256" key="4">
    <source>
        <dbReference type="ARBA" id="ARBA00021006"/>
    </source>
</evidence>
<feature type="domain" description="NADH:quinone oxidoreductase/Mrp antiporter transmembrane" evidence="17">
    <location>
        <begin position="113"/>
        <end position="403"/>
    </location>
</feature>
<comment type="similarity">
    <text evidence="2 16">Belongs to the complex I subunit 4 family.</text>
</comment>
<evidence type="ECO:0000256" key="8">
    <source>
        <dbReference type="ARBA" id="ARBA00022967"/>
    </source>
</evidence>
<evidence type="ECO:0000256" key="15">
    <source>
        <dbReference type="ARBA" id="ARBA00049551"/>
    </source>
</evidence>